<accession>A0A8K0MRC5</accession>
<evidence type="ECO:0000313" key="2">
    <source>
        <dbReference type="Proteomes" id="UP000796880"/>
    </source>
</evidence>
<proteinExistence type="predicted"/>
<dbReference type="EMBL" id="VOIH02000001">
    <property type="protein sequence ID" value="KAF3455991.1"/>
    <property type="molecule type" value="Genomic_DNA"/>
</dbReference>
<organism evidence="1 2">
    <name type="scientific">Rhamnella rubrinervis</name>
    <dbReference type="NCBI Taxonomy" id="2594499"/>
    <lineage>
        <taxon>Eukaryota</taxon>
        <taxon>Viridiplantae</taxon>
        <taxon>Streptophyta</taxon>
        <taxon>Embryophyta</taxon>
        <taxon>Tracheophyta</taxon>
        <taxon>Spermatophyta</taxon>
        <taxon>Magnoliopsida</taxon>
        <taxon>eudicotyledons</taxon>
        <taxon>Gunneridae</taxon>
        <taxon>Pentapetalae</taxon>
        <taxon>rosids</taxon>
        <taxon>fabids</taxon>
        <taxon>Rosales</taxon>
        <taxon>Rhamnaceae</taxon>
        <taxon>rhamnoid group</taxon>
        <taxon>Rhamneae</taxon>
        <taxon>Rhamnella</taxon>
    </lineage>
</organism>
<keyword evidence="2" id="KW-1185">Reference proteome</keyword>
<name>A0A8K0MRC5_9ROSA</name>
<reference evidence="1" key="1">
    <citation type="submission" date="2020-03" db="EMBL/GenBank/DDBJ databases">
        <title>A high-quality chromosome-level genome assembly of a woody plant with both climbing and erect habits, Rhamnella rubrinervis.</title>
        <authorList>
            <person name="Lu Z."/>
            <person name="Yang Y."/>
            <person name="Zhu X."/>
            <person name="Sun Y."/>
        </authorList>
    </citation>
    <scope>NUCLEOTIDE SEQUENCE</scope>
    <source>
        <strain evidence="1">BYM</strain>
        <tissue evidence="1">Leaf</tissue>
    </source>
</reference>
<protein>
    <submittedName>
        <fullName evidence="1">Uncharacterized protein</fullName>
    </submittedName>
</protein>
<dbReference type="AlphaFoldDB" id="A0A8K0MRC5"/>
<gene>
    <name evidence="1" type="ORF">FNV43_RR00634</name>
</gene>
<comment type="caution">
    <text evidence="1">The sequence shown here is derived from an EMBL/GenBank/DDBJ whole genome shotgun (WGS) entry which is preliminary data.</text>
</comment>
<dbReference type="Proteomes" id="UP000796880">
    <property type="component" value="Unassembled WGS sequence"/>
</dbReference>
<sequence>MGLESILPSLSSWLASAYYPVDLVSLYASSFMERFCPPSRPRLCITFNVTVEWWLGTFNALSMWEASRHLPPSFGLGCHVASRLALHEANCAISYSVVKGIRGSHAGGLRCVPVRCGGTESTQVDLVILIAPISIHHSSTFSFKFSTSVMEELNNSGAKDVLLSTLSGSPSSGFSSNDSLLEIEQNDLSWLTERALVHRGHIVLSESEEETKNVEAKVGSGLPIKMEVYDKVIVGTFSPIPPKPVNYELKDILSCISKEEVDWFRQLYVILNSIFFKRPERREGPLDGKTGEITMHTTSLESS</sequence>
<evidence type="ECO:0000313" key="1">
    <source>
        <dbReference type="EMBL" id="KAF3455991.1"/>
    </source>
</evidence>